<evidence type="ECO:0000313" key="1">
    <source>
        <dbReference type="EMBL" id="GAU93201.1"/>
    </source>
</evidence>
<sequence>MLTYKYRKFRWCRGSRGSDSMISCSPRSDSLLSSGRTVSIPVSPSTFPSGTSFAGIMAFWLGSISFFQESSVPNNGDWFASRGLRTGTQSGVCPWQNQG</sequence>
<dbReference type="Proteomes" id="UP000186922">
    <property type="component" value="Unassembled WGS sequence"/>
</dbReference>
<name>A0A1D1UUR8_RAMVA</name>
<protein>
    <submittedName>
        <fullName evidence="1">Uncharacterized protein</fullName>
    </submittedName>
</protein>
<gene>
    <name evidence="1" type="primary">RvY_05174-1</name>
    <name evidence="1" type="synonym">RvY_05174.1</name>
    <name evidence="1" type="ORF">RvY_05174</name>
</gene>
<reference evidence="1 2" key="1">
    <citation type="journal article" date="2016" name="Nat. Commun.">
        <title>Extremotolerant tardigrade genome and improved radiotolerance of human cultured cells by tardigrade-unique protein.</title>
        <authorList>
            <person name="Hashimoto T."/>
            <person name="Horikawa D.D."/>
            <person name="Saito Y."/>
            <person name="Kuwahara H."/>
            <person name="Kozuka-Hata H."/>
            <person name="Shin-I T."/>
            <person name="Minakuchi Y."/>
            <person name="Ohishi K."/>
            <person name="Motoyama A."/>
            <person name="Aizu T."/>
            <person name="Enomoto A."/>
            <person name="Kondo K."/>
            <person name="Tanaka S."/>
            <person name="Hara Y."/>
            <person name="Koshikawa S."/>
            <person name="Sagara H."/>
            <person name="Miura T."/>
            <person name="Yokobori S."/>
            <person name="Miyagawa K."/>
            <person name="Suzuki Y."/>
            <person name="Kubo T."/>
            <person name="Oyama M."/>
            <person name="Kohara Y."/>
            <person name="Fujiyama A."/>
            <person name="Arakawa K."/>
            <person name="Katayama T."/>
            <person name="Toyoda A."/>
            <person name="Kunieda T."/>
        </authorList>
    </citation>
    <scope>NUCLEOTIDE SEQUENCE [LARGE SCALE GENOMIC DNA]</scope>
    <source>
        <strain evidence="1 2">YOKOZUNA-1</strain>
    </source>
</reference>
<evidence type="ECO:0000313" key="2">
    <source>
        <dbReference type="Proteomes" id="UP000186922"/>
    </source>
</evidence>
<organism evidence="1 2">
    <name type="scientific">Ramazzottius varieornatus</name>
    <name type="common">Water bear</name>
    <name type="synonym">Tardigrade</name>
    <dbReference type="NCBI Taxonomy" id="947166"/>
    <lineage>
        <taxon>Eukaryota</taxon>
        <taxon>Metazoa</taxon>
        <taxon>Ecdysozoa</taxon>
        <taxon>Tardigrada</taxon>
        <taxon>Eutardigrada</taxon>
        <taxon>Parachela</taxon>
        <taxon>Hypsibioidea</taxon>
        <taxon>Ramazzottiidae</taxon>
        <taxon>Ramazzottius</taxon>
    </lineage>
</organism>
<comment type="caution">
    <text evidence="1">The sequence shown here is derived from an EMBL/GenBank/DDBJ whole genome shotgun (WGS) entry which is preliminary data.</text>
</comment>
<accession>A0A1D1UUR8</accession>
<proteinExistence type="predicted"/>
<keyword evidence="2" id="KW-1185">Reference proteome</keyword>
<dbReference type="AlphaFoldDB" id="A0A1D1UUR8"/>
<dbReference type="EMBL" id="BDGG01000002">
    <property type="protein sequence ID" value="GAU93201.1"/>
    <property type="molecule type" value="Genomic_DNA"/>
</dbReference>